<accession>A0A0F5K3E6</accession>
<reference evidence="2 3" key="1">
    <citation type="submission" date="2015-03" db="EMBL/GenBank/DDBJ databases">
        <title>Draft Genome Sequence of Burkholderia andropogonis type strain ICMP2807, isolated from Sorghum bicolor.</title>
        <authorList>
            <person name="Lopes-Santos L."/>
            <person name="Castro D.B."/>
            <person name="Ottoboni L.M."/>
            <person name="Park D."/>
            <person name="Weirc B.S."/>
            <person name="Destefano S.A."/>
        </authorList>
    </citation>
    <scope>NUCLEOTIDE SEQUENCE [LARGE SCALE GENOMIC DNA]</scope>
    <source>
        <strain evidence="2 3">ICMP2807</strain>
    </source>
</reference>
<evidence type="ECO:0000256" key="1">
    <source>
        <dbReference type="SAM" id="MobiDB-lite"/>
    </source>
</evidence>
<gene>
    <name evidence="2" type="ORF">WM40_06265</name>
</gene>
<dbReference type="EMBL" id="LAQU01000004">
    <property type="protein sequence ID" value="KKB64480.1"/>
    <property type="molecule type" value="Genomic_DNA"/>
</dbReference>
<proteinExistence type="predicted"/>
<evidence type="ECO:0000313" key="3">
    <source>
        <dbReference type="Proteomes" id="UP000033618"/>
    </source>
</evidence>
<organism evidence="2 3">
    <name type="scientific">Robbsia andropogonis</name>
    <dbReference type="NCBI Taxonomy" id="28092"/>
    <lineage>
        <taxon>Bacteria</taxon>
        <taxon>Pseudomonadati</taxon>
        <taxon>Pseudomonadota</taxon>
        <taxon>Betaproteobacteria</taxon>
        <taxon>Burkholderiales</taxon>
        <taxon>Burkholderiaceae</taxon>
        <taxon>Robbsia</taxon>
    </lineage>
</organism>
<dbReference type="AlphaFoldDB" id="A0A0F5K3E6"/>
<comment type="caution">
    <text evidence="2">The sequence shown here is derived from an EMBL/GenBank/DDBJ whole genome shotgun (WGS) entry which is preliminary data.</text>
</comment>
<protein>
    <submittedName>
        <fullName evidence="2">Uncharacterized protein</fullName>
    </submittedName>
</protein>
<sequence>MPSALLDSPDLRRFTNNLALDNLIRSYGERLAKLGEDKIRLLRTHKLNSMNASRMRLEEARSRRVNAHCPAARERERRLLQAFTPIFPPPLANTALMDIMLKRARDGFNAGPLDKFPPIAIRILDLARANGYQDALESEDFIKEMADIVKELCTYSENGGVAESANSTKRDGSGGEFFDSSKTRLAGRHL</sequence>
<evidence type="ECO:0000313" key="2">
    <source>
        <dbReference type="EMBL" id="KKB64480.1"/>
    </source>
</evidence>
<keyword evidence="3" id="KW-1185">Reference proteome</keyword>
<dbReference type="PATRIC" id="fig|28092.6.peg.1494"/>
<name>A0A0F5K3E6_9BURK</name>
<dbReference type="Proteomes" id="UP000033618">
    <property type="component" value="Unassembled WGS sequence"/>
</dbReference>
<feature type="region of interest" description="Disordered" evidence="1">
    <location>
        <begin position="160"/>
        <end position="190"/>
    </location>
</feature>